<dbReference type="InterPro" id="IPR050173">
    <property type="entry name" value="ABC_transporter_C-like"/>
</dbReference>
<protein>
    <submittedName>
        <fullName evidence="9">Multidrug resistance-associated protein 1-like protein</fullName>
    </submittedName>
</protein>
<gene>
    <name evidence="9" type="ORF">B0H15DRAFT_170758</name>
</gene>
<evidence type="ECO:0000256" key="1">
    <source>
        <dbReference type="ARBA" id="ARBA00004141"/>
    </source>
</evidence>
<keyword evidence="5" id="KW-0067">ATP-binding</keyword>
<keyword evidence="3" id="KW-0812">Transmembrane</keyword>
<evidence type="ECO:0000256" key="7">
    <source>
        <dbReference type="ARBA" id="ARBA00023136"/>
    </source>
</evidence>
<dbReference type="EMBL" id="JARJCN010000018">
    <property type="protein sequence ID" value="KAJ7092347.1"/>
    <property type="molecule type" value="Genomic_DNA"/>
</dbReference>
<dbReference type="Proteomes" id="UP001222325">
    <property type="component" value="Unassembled WGS sequence"/>
</dbReference>
<dbReference type="SUPFAM" id="SSF52540">
    <property type="entry name" value="P-loop containing nucleoside triphosphate hydrolases"/>
    <property type="match status" value="1"/>
</dbReference>
<evidence type="ECO:0000256" key="3">
    <source>
        <dbReference type="ARBA" id="ARBA00022692"/>
    </source>
</evidence>
<comment type="caution">
    <text evidence="9">The sequence shown here is derived from an EMBL/GenBank/DDBJ whole genome shotgun (WGS) entry which is preliminary data.</text>
</comment>
<dbReference type="PANTHER" id="PTHR24223">
    <property type="entry name" value="ATP-BINDING CASSETTE SUB-FAMILY C"/>
    <property type="match status" value="1"/>
</dbReference>
<dbReference type="Pfam" id="PF00005">
    <property type="entry name" value="ABC_tran"/>
    <property type="match status" value="1"/>
</dbReference>
<reference evidence="9" key="1">
    <citation type="submission" date="2023-03" db="EMBL/GenBank/DDBJ databases">
        <title>Massive genome expansion in bonnet fungi (Mycena s.s.) driven by repeated elements and novel gene families across ecological guilds.</title>
        <authorList>
            <consortium name="Lawrence Berkeley National Laboratory"/>
            <person name="Harder C.B."/>
            <person name="Miyauchi S."/>
            <person name="Viragh M."/>
            <person name="Kuo A."/>
            <person name="Thoen E."/>
            <person name="Andreopoulos B."/>
            <person name="Lu D."/>
            <person name="Skrede I."/>
            <person name="Drula E."/>
            <person name="Henrissat B."/>
            <person name="Morin E."/>
            <person name="Kohler A."/>
            <person name="Barry K."/>
            <person name="LaButti K."/>
            <person name="Morin E."/>
            <person name="Salamov A."/>
            <person name="Lipzen A."/>
            <person name="Mereny Z."/>
            <person name="Hegedus B."/>
            <person name="Baldrian P."/>
            <person name="Stursova M."/>
            <person name="Weitz H."/>
            <person name="Taylor A."/>
            <person name="Grigoriev I.V."/>
            <person name="Nagy L.G."/>
            <person name="Martin F."/>
            <person name="Kauserud H."/>
        </authorList>
    </citation>
    <scope>NUCLEOTIDE SEQUENCE</scope>
    <source>
        <strain evidence="9">CBHHK173m</strain>
    </source>
</reference>
<dbReference type="InterPro" id="IPR027417">
    <property type="entry name" value="P-loop_NTPase"/>
</dbReference>
<evidence type="ECO:0000256" key="4">
    <source>
        <dbReference type="ARBA" id="ARBA00022741"/>
    </source>
</evidence>
<dbReference type="GO" id="GO:0005524">
    <property type="term" value="F:ATP binding"/>
    <property type="evidence" value="ECO:0007669"/>
    <property type="project" value="UniProtKB-KW"/>
</dbReference>
<dbReference type="Gene3D" id="3.40.50.300">
    <property type="entry name" value="P-loop containing nucleotide triphosphate hydrolases"/>
    <property type="match status" value="1"/>
</dbReference>
<evidence type="ECO:0000256" key="2">
    <source>
        <dbReference type="ARBA" id="ARBA00022448"/>
    </source>
</evidence>
<keyword evidence="2" id="KW-0813">Transport</keyword>
<accession>A0AAD6U9F9</accession>
<evidence type="ECO:0000313" key="9">
    <source>
        <dbReference type="EMBL" id="KAJ7092347.1"/>
    </source>
</evidence>
<name>A0AAD6U9F9_9AGAR</name>
<keyword evidence="6" id="KW-1133">Transmembrane helix</keyword>
<organism evidence="9 10">
    <name type="scientific">Mycena belliarum</name>
    <dbReference type="NCBI Taxonomy" id="1033014"/>
    <lineage>
        <taxon>Eukaryota</taxon>
        <taxon>Fungi</taxon>
        <taxon>Dikarya</taxon>
        <taxon>Basidiomycota</taxon>
        <taxon>Agaricomycotina</taxon>
        <taxon>Agaricomycetes</taxon>
        <taxon>Agaricomycetidae</taxon>
        <taxon>Agaricales</taxon>
        <taxon>Marasmiineae</taxon>
        <taxon>Mycenaceae</taxon>
        <taxon>Mycena</taxon>
    </lineage>
</organism>
<sequence>MGLSGLENAAVSISRMHEMASLSREKDSATGTSDSATVSDEAASLTFKAVHMRYRADLPDVVRNVSFDALAGTKIGICGRSGSGKSSLILAIFRGLDQSLVRGQVLVNSVDIQSIPLETLRESLSLVAQQPVIWYASVRENLDPRSEHTDQEIWATLSRTGLEEAITNLPSKLETVLDNEGSLSTGQRQLLCIARILLRKKKIVILDEASSSLDIETDKKIRDIIRSELADCTVISIAHRIATIMNFDMILVMENGIIVENGPPAVLLSQPDSKFAQLAASQGLRGATSETVDE</sequence>
<keyword evidence="10" id="KW-1185">Reference proteome</keyword>
<dbReference type="GO" id="GO:0042626">
    <property type="term" value="F:ATPase-coupled transmembrane transporter activity"/>
    <property type="evidence" value="ECO:0007669"/>
    <property type="project" value="TreeGrafter"/>
</dbReference>
<dbReference type="GO" id="GO:0016887">
    <property type="term" value="F:ATP hydrolysis activity"/>
    <property type="evidence" value="ECO:0007669"/>
    <property type="project" value="InterPro"/>
</dbReference>
<dbReference type="PANTHER" id="PTHR24223:SF399">
    <property type="entry name" value="ABC TRANSPORTER ATNG"/>
    <property type="match status" value="1"/>
</dbReference>
<dbReference type="InterPro" id="IPR003439">
    <property type="entry name" value="ABC_transporter-like_ATP-bd"/>
</dbReference>
<evidence type="ECO:0000259" key="8">
    <source>
        <dbReference type="PROSITE" id="PS50893"/>
    </source>
</evidence>
<feature type="domain" description="ABC transporter" evidence="8">
    <location>
        <begin position="45"/>
        <end position="280"/>
    </location>
</feature>
<dbReference type="FunFam" id="3.40.50.300:FF:000838">
    <property type="entry name" value="ABC multidrug transporter (Eurofung)"/>
    <property type="match status" value="1"/>
</dbReference>
<comment type="subcellular location">
    <subcellularLocation>
        <location evidence="1">Membrane</location>
        <topology evidence="1">Multi-pass membrane protein</topology>
    </subcellularLocation>
</comment>
<keyword evidence="7" id="KW-0472">Membrane</keyword>
<dbReference type="GO" id="GO:0016020">
    <property type="term" value="C:membrane"/>
    <property type="evidence" value="ECO:0007669"/>
    <property type="project" value="UniProtKB-SubCell"/>
</dbReference>
<evidence type="ECO:0000256" key="5">
    <source>
        <dbReference type="ARBA" id="ARBA00022840"/>
    </source>
</evidence>
<dbReference type="CDD" id="cd03244">
    <property type="entry name" value="ABCC_MRP_domain2"/>
    <property type="match status" value="1"/>
</dbReference>
<evidence type="ECO:0000313" key="10">
    <source>
        <dbReference type="Proteomes" id="UP001222325"/>
    </source>
</evidence>
<dbReference type="AlphaFoldDB" id="A0AAD6U9F9"/>
<keyword evidence="4" id="KW-0547">Nucleotide-binding</keyword>
<proteinExistence type="predicted"/>
<dbReference type="PROSITE" id="PS50893">
    <property type="entry name" value="ABC_TRANSPORTER_2"/>
    <property type="match status" value="1"/>
</dbReference>
<dbReference type="InterPro" id="IPR003593">
    <property type="entry name" value="AAA+_ATPase"/>
</dbReference>
<dbReference type="SMART" id="SM00382">
    <property type="entry name" value="AAA"/>
    <property type="match status" value="1"/>
</dbReference>
<evidence type="ECO:0000256" key="6">
    <source>
        <dbReference type="ARBA" id="ARBA00022989"/>
    </source>
</evidence>